<comment type="similarity">
    <text evidence="2">Belongs to the ABC transporter superfamily.</text>
</comment>
<dbReference type="RefSeq" id="WP_269483627.1">
    <property type="nucleotide sequence ID" value="NZ_JAPXGH010000012.1"/>
</dbReference>
<keyword evidence="4" id="KW-1003">Cell membrane</keyword>
<evidence type="ECO:0000256" key="4">
    <source>
        <dbReference type="ARBA" id="ARBA00022475"/>
    </source>
</evidence>
<evidence type="ECO:0000256" key="7">
    <source>
        <dbReference type="ARBA" id="ARBA00023136"/>
    </source>
</evidence>
<feature type="domain" description="ABC transporter" evidence="8">
    <location>
        <begin position="4"/>
        <end position="236"/>
    </location>
</feature>
<evidence type="ECO:0000256" key="5">
    <source>
        <dbReference type="ARBA" id="ARBA00022741"/>
    </source>
</evidence>
<dbReference type="PROSITE" id="PS50893">
    <property type="entry name" value="ABC_TRANSPORTER_2"/>
    <property type="match status" value="1"/>
</dbReference>
<comment type="caution">
    <text evidence="9">The sequence shown here is derived from an EMBL/GenBank/DDBJ whole genome shotgun (WGS) entry which is preliminary data.</text>
</comment>
<evidence type="ECO:0000259" key="8">
    <source>
        <dbReference type="PROSITE" id="PS50893"/>
    </source>
</evidence>
<dbReference type="EMBL" id="JAPXGO010000010">
    <property type="protein sequence ID" value="MCZ6160577.1"/>
    <property type="molecule type" value="Genomic_DNA"/>
</dbReference>
<dbReference type="PANTHER" id="PTHR43297:SF2">
    <property type="entry name" value="DIPEPTIDE TRANSPORT ATP-BINDING PROTEIN DPPD"/>
    <property type="match status" value="1"/>
</dbReference>
<dbReference type="PROSITE" id="PS00211">
    <property type="entry name" value="ABC_TRANSPORTER_1"/>
    <property type="match status" value="1"/>
</dbReference>
<dbReference type="GO" id="GO:0005524">
    <property type="term" value="F:ATP binding"/>
    <property type="evidence" value="ECO:0007669"/>
    <property type="project" value="UniProtKB-KW"/>
</dbReference>
<name>A0A9Q4KM93_9BACT</name>
<dbReference type="PANTHER" id="PTHR43297">
    <property type="entry name" value="OLIGOPEPTIDE TRANSPORT ATP-BINDING PROTEIN APPD"/>
    <property type="match status" value="1"/>
</dbReference>
<evidence type="ECO:0000313" key="9">
    <source>
        <dbReference type="EMBL" id="MCZ6160577.1"/>
    </source>
</evidence>
<comment type="subcellular location">
    <subcellularLocation>
        <location evidence="1">Cell inner membrane</location>
        <topology evidence="1">Peripheral membrane protein</topology>
    </subcellularLocation>
</comment>
<keyword evidence="3" id="KW-0813">Transport</keyword>
<dbReference type="InterPro" id="IPR003593">
    <property type="entry name" value="AAA+_ATPase"/>
</dbReference>
<dbReference type="GO" id="GO:0005886">
    <property type="term" value="C:plasma membrane"/>
    <property type="evidence" value="ECO:0007669"/>
    <property type="project" value="UniProtKB-SubCell"/>
</dbReference>
<keyword evidence="6 9" id="KW-0067">ATP-binding</keyword>
<gene>
    <name evidence="9" type="ORF">O6B32_08800</name>
</gene>
<organism evidence="9 10">
    <name type="scientific">Campylobacter ureolyticus</name>
    <dbReference type="NCBI Taxonomy" id="827"/>
    <lineage>
        <taxon>Bacteria</taxon>
        <taxon>Pseudomonadati</taxon>
        <taxon>Campylobacterota</taxon>
        <taxon>Epsilonproteobacteria</taxon>
        <taxon>Campylobacterales</taxon>
        <taxon>Campylobacteraceae</taxon>
        <taxon>Campylobacter</taxon>
    </lineage>
</organism>
<reference evidence="9" key="1">
    <citation type="submission" date="2022-12" db="EMBL/GenBank/DDBJ databases">
        <title>Species Delineation and Comparative Genomics within the Campylobacter ureolyticus Complex.</title>
        <authorList>
            <person name="Maki J."/>
            <person name="Howard M."/>
            <person name="Connelly S."/>
            <person name="Hardy D.J."/>
            <person name="Cameron A."/>
        </authorList>
    </citation>
    <scope>NUCLEOTIDE SEQUENCE</scope>
    <source>
        <strain evidence="9">URMC_787</strain>
    </source>
</reference>
<keyword evidence="5" id="KW-0547">Nucleotide-binding</keyword>
<proteinExistence type="inferred from homology"/>
<dbReference type="InterPro" id="IPR017871">
    <property type="entry name" value="ABC_transporter-like_CS"/>
</dbReference>
<dbReference type="InterPro" id="IPR003439">
    <property type="entry name" value="ABC_transporter-like_ATP-bd"/>
</dbReference>
<dbReference type="Gene3D" id="3.40.50.300">
    <property type="entry name" value="P-loop containing nucleotide triphosphate hydrolases"/>
    <property type="match status" value="1"/>
</dbReference>
<dbReference type="CDD" id="cd03257">
    <property type="entry name" value="ABC_NikE_OppD_transporters"/>
    <property type="match status" value="1"/>
</dbReference>
<evidence type="ECO:0000256" key="2">
    <source>
        <dbReference type="ARBA" id="ARBA00005417"/>
    </source>
</evidence>
<dbReference type="Pfam" id="PF00005">
    <property type="entry name" value="ABC_tran"/>
    <property type="match status" value="1"/>
</dbReference>
<protein>
    <submittedName>
        <fullName evidence="9">ATP-binding cassette domain-containing protein</fullName>
    </submittedName>
</protein>
<evidence type="ECO:0000256" key="1">
    <source>
        <dbReference type="ARBA" id="ARBA00004417"/>
    </source>
</evidence>
<keyword evidence="7" id="KW-0472">Membrane</keyword>
<dbReference type="Proteomes" id="UP001075225">
    <property type="component" value="Unassembled WGS sequence"/>
</dbReference>
<evidence type="ECO:0000313" key="10">
    <source>
        <dbReference type="Proteomes" id="UP001075225"/>
    </source>
</evidence>
<evidence type="ECO:0000256" key="6">
    <source>
        <dbReference type="ARBA" id="ARBA00022840"/>
    </source>
</evidence>
<dbReference type="GO" id="GO:0016887">
    <property type="term" value="F:ATP hydrolysis activity"/>
    <property type="evidence" value="ECO:0007669"/>
    <property type="project" value="InterPro"/>
</dbReference>
<sequence>MSVIEIQNLNITYKEKTLLNNINLSIKSGKITALIGKSGSGKTLTATALNGFLASNLSLNFDLFLDHKKISSLSKGFFANIMQNPASAFDPLHTMGHTAKESLSALNLKFDKNEVLEAFKDVGLEKRVYDLYPFEMSGGMLQRAMIAIALLQKSPFLIADEPTTDLDLIVQGKILDILKEICTNKNVGILLITHDFGVVAKIADDVFVIDDGKIIEKGGIREIFNFPNHEITKALINAHLSLYGINKDEK</sequence>
<dbReference type="SUPFAM" id="SSF52540">
    <property type="entry name" value="P-loop containing nucleoside triphosphate hydrolases"/>
    <property type="match status" value="1"/>
</dbReference>
<evidence type="ECO:0000256" key="3">
    <source>
        <dbReference type="ARBA" id="ARBA00022448"/>
    </source>
</evidence>
<dbReference type="AlphaFoldDB" id="A0A9Q4KM93"/>
<dbReference type="InterPro" id="IPR027417">
    <property type="entry name" value="P-loop_NTPase"/>
</dbReference>
<dbReference type="InterPro" id="IPR050388">
    <property type="entry name" value="ABC_Ni/Peptide_Import"/>
</dbReference>
<dbReference type="SMART" id="SM00382">
    <property type="entry name" value="AAA"/>
    <property type="match status" value="1"/>
</dbReference>
<accession>A0A9Q4KM93</accession>